<dbReference type="Pfam" id="PF20058">
    <property type="entry name" value="DUF6457"/>
    <property type="match status" value="1"/>
</dbReference>
<name>A0A542EFE6_9MICO</name>
<protein>
    <recommendedName>
        <fullName evidence="1">DUF6457 domain-containing protein</fullName>
    </recommendedName>
</protein>
<evidence type="ECO:0000313" key="2">
    <source>
        <dbReference type="EMBL" id="TQJ14072.1"/>
    </source>
</evidence>
<dbReference type="EMBL" id="VFMO01000001">
    <property type="protein sequence ID" value="TQJ14072.1"/>
    <property type="molecule type" value="Genomic_DNA"/>
</dbReference>
<dbReference type="AlphaFoldDB" id="A0A542EFE6"/>
<gene>
    <name evidence="2" type="ORF">FB459_1518</name>
</gene>
<sequence>MTDDKPAEPTRKEQQAWLRAVCVEIGVDPDLLDAGLVLDVTKEVAHRFVRPMAPVSSYALGIAVGLAAASGGPVDQKAIADKIVGTLPPASD</sequence>
<dbReference type="OrthoDB" id="4735656at2"/>
<evidence type="ECO:0000259" key="1">
    <source>
        <dbReference type="Pfam" id="PF20058"/>
    </source>
</evidence>
<dbReference type="InterPro" id="IPR045598">
    <property type="entry name" value="DUF6457"/>
</dbReference>
<keyword evidence="3" id="KW-1185">Reference proteome</keyword>
<evidence type="ECO:0000313" key="3">
    <source>
        <dbReference type="Proteomes" id="UP000320806"/>
    </source>
</evidence>
<proteinExistence type="predicted"/>
<comment type="caution">
    <text evidence="2">The sequence shown here is derived from an EMBL/GenBank/DDBJ whole genome shotgun (WGS) entry which is preliminary data.</text>
</comment>
<dbReference type="Proteomes" id="UP000320806">
    <property type="component" value="Unassembled WGS sequence"/>
</dbReference>
<accession>A0A542EFE6</accession>
<reference evidence="2 3" key="1">
    <citation type="submission" date="2019-06" db="EMBL/GenBank/DDBJ databases">
        <title>Sequencing the genomes of 1000 actinobacteria strains.</title>
        <authorList>
            <person name="Klenk H.-P."/>
        </authorList>
    </citation>
    <scope>NUCLEOTIDE SEQUENCE [LARGE SCALE GENOMIC DNA]</scope>
    <source>
        <strain evidence="2 3">DSM 19828</strain>
    </source>
</reference>
<organism evidence="2 3">
    <name type="scientific">Yimella lutea</name>
    <dbReference type="NCBI Taxonomy" id="587872"/>
    <lineage>
        <taxon>Bacteria</taxon>
        <taxon>Bacillati</taxon>
        <taxon>Actinomycetota</taxon>
        <taxon>Actinomycetes</taxon>
        <taxon>Micrococcales</taxon>
        <taxon>Dermacoccaceae</taxon>
        <taxon>Yimella</taxon>
    </lineage>
</organism>
<feature type="domain" description="DUF6457" evidence="1">
    <location>
        <begin position="12"/>
        <end position="78"/>
    </location>
</feature>
<dbReference type="RefSeq" id="WP_141927989.1">
    <property type="nucleotide sequence ID" value="NZ_BAABCI010000034.1"/>
</dbReference>